<comment type="subcellular location">
    <subcellularLocation>
        <location evidence="1">Cytoplasm</location>
    </subcellularLocation>
</comment>
<dbReference type="PANTHER" id="PTHR30349">
    <property type="entry name" value="PHAGE INTEGRASE-RELATED"/>
    <property type="match status" value="1"/>
</dbReference>
<evidence type="ECO:0000313" key="6">
    <source>
        <dbReference type="Proteomes" id="UP000474104"/>
    </source>
</evidence>
<feature type="domain" description="Tyr recombinase" evidence="4">
    <location>
        <begin position="103"/>
        <end position="302"/>
    </location>
</feature>
<dbReference type="InterPro" id="IPR002104">
    <property type="entry name" value="Integrase_catalytic"/>
</dbReference>
<dbReference type="InterPro" id="IPR050090">
    <property type="entry name" value="Tyrosine_recombinase_XerCD"/>
</dbReference>
<sequence length="317" mass="37736">MKKTAIGERIDAFIAYKRSLGYVYDTQERYLKHYQRHMEEQYPYLDLPDKTSTDCFLDKYKGQSGGLYNAMAPLREFARYLFQLGCRNAYLIPPKQLPKLYPEPPYFFSEEELSAFFRECDSYFIDNPGPRARGIIMPALFRVLYCCGLRPKEARMLPAENVHLDKKYIDILQSKGPKSRRIYISDELTVYLICYNSRVSAVFPNRKYFFPRDSEKPYSVQALCYNFGTIWRKTFPGWEGNLPRIYDFRHHFAWATINRWAREGIDVNAMIPYLMRYMGHNCIKHTLYYFRFVPDFYADYKALSSRLNDRIPEVPDE</sequence>
<evidence type="ECO:0000259" key="4">
    <source>
        <dbReference type="PROSITE" id="PS51898"/>
    </source>
</evidence>
<proteinExistence type="predicted"/>
<dbReference type="AlphaFoldDB" id="A0A9X5H6P6"/>
<protein>
    <submittedName>
        <fullName evidence="5">Tyrosine-type recombinase/integrase</fullName>
    </submittedName>
</protein>
<dbReference type="Gene3D" id="1.10.443.10">
    <property type="entry name" value="Intergrase catalytic core"/>
    <property type="match status" value="1"/>
</dbReference>
<comment type="caution">
    <text evidence="5">The sequence shown here is derived from an EMBL/GenBank/DDBJ whole genome shotgun (WGS) entry which is preliminary data.</text>
</comment>
<organism evidence="5 6">
    <name type="scientific">Schaedlerella arabinosiphila</name>
    <dbReference type="NCBI Taxonomy" id="2044587"/>
    <lineage>
        <taxon>Bacteria</taxon>
        <taxon>Bacillati</taxon>
        <taxon>Bacillota</taxon>
        <taxon>Clostridia</taxon>
        <taxon>Lachnospirales</taxon>
        <taxon>Lachnospiraceae</taxon>
        <taxon>Schaedlerella</taxon>
    </lineage>
</organism>
<dbReference type="GO" id="GO:0006310">
    <property type="term" value="P:DNA recombination"/>
    <property type="evidence" value="ECO:0007669"/>
    <property type="project" value="UniProtKB-KW"/>
</dbReference>
<reference evidence="5 6" key="1">
    <citation type="submission" date="2019-07" db="EMBL/GenBank/DDBJ databases">
        <title>Draft genome sequences of 15 bacterial species constituting the stable defined intestinal microbiota of the GM15 gnotobiotic mouse model.</title>
        <authorList>
            <person name="Elie C."/>
            <person name="Mathieu A."/>
            <person name="Saliou A."/>
            <person name="Darnaud M."/>
            <person name="Leulier F."/>
            <person name="Tamellini A."/>
        </authorList>
    </citation>
    <scope>NUCLEOTIDE SEQUENCE [LARGE SCALE GENOMIC DNA]</scope>
    <source>
        <strain evidence="6">ASF 502</strain>
    </source>
</reference>
<accession>A0A9X5H6P6</accession>
<evidence type="ECO:0000256" key="1">
    <source>
        <dbReference type="ARBA" id="ARBA00004496"/>
    </source>
</evidence>
<gene>
    <name evidence="5" type="ORF">FMM80_14070</name>
</gene>
<dbReference type="GO" id="GO:0003677">
    <property type="term" value="F:DNA binding"/>
    <property type="evidence" value="ECO:0007669"/>
    <property type="project" value="InterPro"/>
</dbReference>
<name>A0A9X5H6P6_9FIRM</name>
<dbReference type="Pfam" id="PF00589">
    <property type="entry name" value="Phage_integrase"/>
    <property type="match status" value="1"/>
</dbReference>
<dbReference type="PANTHER" id="PTHR30349:SF77">
    <property type="entry name" value="TYROSINE RECOMBINASE XERC"/>
    <property type="match status" value="1"/>
</dbReference>
<dbReference type="Proteomes" id="UP000474104">
    <property type="component" value="Unassembled WGS sequence"/>
</dbReference>
<evidence type="ECO:0000256" key="3">
    <source>
        <dbReference type="ARBA" id="ARBA00023172"/>
    </source>
</evidence>
<dbReference type="GO" id="GO:0015074">
    <property type="term" value="P:DNA integration"/>
    <property type="evidence" value="ECO:0007669"/>
    <property type="project" value="UniProtKB-KW"/>
</dbReference>
<dbReference type="RefSeq" id="WP_004075499.1">
    <property type="nucleotide sequence ID" value="NZ_VIRB01000083.1"/>
</dbReference>
<evidence type="ECO:0000256" key="2">
    <source>
        <dbReference type="ARBA" id="ARBA00022908"/>
    </source>
</evidence>
<dbReference type="GO" id="GO:0005737">
    <property type="term" value="C:cytoplasm"/>
    <property type="evidence" value="ECO:0007669"/>
    <property type="project" value="UniProtKB-SubCell"/>
</dbReference>
<dbReference type="EMBL" id="VIRB01000083">
    <property type="protein sequence ID" value="NDO69744.1"/>
    <property type="molecule type" value="Genomic_DNA"/>
</dbReference>
<dbReference type="InterPro" id="IPR011010">
    <property type="entry name" value="DNA_brk_join_enz"/>
</dbReference>
<dbReference type="OrthoDB" id="9766545at2"/>
<keyword evidence="2" id="KW-0229">DNA integration</keyword>
<keyword evidence="3" id="KW-0233">DNA recombination</keyword>
<dbReference type="PROSITE" id="PS51898">
    <property type="entry name" value="TYR_RECOMBINASE"/>
    <property type="match status" value="1"/>
</dbReference>
<evidence type="ECO:0000313" key="5">
    <source>
        <dbReference type="EMBL" id="NDO69744.1"/>
    </source>
</evidence>
<dbReference type="SUPFAM" id="SSF56349">
    <property type="entry name" value="DNA breaking-rejoining enzymes"/>
    <property type="match status" value="1"/>
</dbReference>
<dbReference type="InterPro" id="IPR013762">
    <property type="entry name" value="Integrase-like_cat_sf"/>
</dbReference>